<dbReference type="AlphaFoldDB" id="A0A8W8J2Y0"/>
<keyword evidence="1" id="KW-0732">Signal</keyword>
<accession>A0A8W8J2Y0</accession>
<keyword evidence="4" id="KW-1185">Reference proteome</keyword>
<dbReference type="EnsemblMetazoa" id="G16823.2">
    <property type="protein sequence ID" value="G16823.2:cds"/>
    <property type="gene ID" value="G16823"/>
</dbReference>
<evidence type="ECO:0000313" key="4">
    <source>
        <dbReference type="Proteomes" id="UP000005408"/>
    </source>
</evidence>
<proteinExistence type="predicted"/>
<dbReference type="PANTHER" id="PTHR34737">
    <property type="entry name" value="EF-HAND DOMAIN-CONTAINING PROTEIN"/>
    <property type="match status" value="1"/>
</dbReference>
<reference evidence="3" key="1">
    <citation type="submission" date="2022-08" db="UniProtKB">
        <authorList>
            <consortium name="EnsemblMetazoa"/>
        </authorList>
    </citation>
    <scope>IDENTIFICATION</scope>
    <source>
        <strain evidence="3">05x7-T-G4-1.051#20</strain>
    </source>
</reference>
<protein>
    <recommendedName>
        <fullName evidence="2">Temptin Cys/Cys disulfide domain-containing protein</fullName>
    </recommendedName>
</protein>
<feature type="signal peptide" evidence="1">
    <location>
        <begin position="1"/>
        <end position="21"/>
    </location>
</feature>
<dbReference type="Pfam" id="PF24784">
    <property type="entry name" value="Temptin_C"/>
    <property type="match status" value="1"/>
</dbReference>
<dbReference type="Proteomes" id="UP000005408">
    <property type="component" value="Unassembled WGS sequence"/>
</dbReference>
<sequence>MLEMWSLYLSVLSASLSVLCAWPEFVNKIPNGRSVPNPCGSEPKLWRVVGHQYATRSLFSTAKKRALTDPFLNVFGQMYRDNNYRWSDICDLDADGDGKSNGQELGDPDCVWKRGQEPAGLATGHPGICEDANNQVCADHPTASYCSASLPSLMAANAPNVNSQGEIPPPP</sequence>
<dbReference type="InterPro" id="IPR055313">
    <property type="entry name" value="Temptin-like"/>
</dbReference>
<organism evidence="3 4">
    <name type="scientific">Magallana gigas</name>
    <name type="common">Pacific oyster</name>
    <name type="synonym">Crassostrea gigas</name>
    <dbReference type="NCBI Taxonomy" id="29159"/>
    <lineage>
        <taxon>Eukaryota</taxon>
        <taxon>Metazoa</taxon>
        <taxon>Spiralia</taxon>
        <taxon>Lophotrochozoa</taxon>
        <taxon>Mollusca</taxon>
        <taxon>Bivalvia</taxon>
        <taxon>Autobranchia</taxon>
        <taxon>Pteriomorphia</taxon>
        <taxon>Ostreida</taxon>
        <taxon>Ostreoidea</taxon>
        <taxon>Ostreidae</taxon>
        <taxon>Magallana</taxon>
    </lineage>
</organism>
<feature type="chain" id="PRO_5042430987" description="Temptin Cys/Cys disulfide domain-containing protein" evidence="1">
    <location>
        <begin position="22"/>
        <end position="171"/>
    </location>
</feature>
<feature type="domain" description="Temptin Cys/Cys disulfide" evidence="2">
    <location>
        <begin position="21"/>
        <end position="128"/>
    </location>
</feature>
<evidence type="ECO:0000259" key="2">
    <source>
        <dbReference type="Pfam" id="PF24784"/>
    </source>
</evidence>
<dbReference type="EnsemblMetazoa" id="G16823.3">
    <property type="protein sequence ID" value="G16823.3:cds"/>
    <property type="gene ID" value="G16823"/>
</dbReference>
<name>A0A8W8J2Y0_MAGGI</name>
<dbReference type="PANTHER" id="PTHR34737:SF2">
    <property type="entry name" value="EF-HAND DOMAIN-CONTAINING PROTEIN"/>
    <property type="match status" value="1"/>
</dbReference>
<evidence type="ECO:0000256" key="1">
    <source>
        <dbReference type="SAM" id="SignalP"/>
    </source>
</evidence>
<dbReference type="InterPro" id="IPR057626">
    <property type="entry name" value="S-S_Temptin"/>
</dbReference>
<evidence type="ECO:0000313" key="3">
    <source>
        <dbReference type="EnsemblMetazoa" id="G16823.2:cds"/>
    </source>
</evidence>